<dbReference type="STRING" id="655819.J5JSI4"/>
<dbReference type="Pfam" id="PF18296">
    <property type="entry name" value="MID_MedPIWI"/>
    <property type="match status" value="1"/>
</dbReference>
<evidence type="ECO:0000256" key="11">
    <source>
        <dbReference type="RuleBase" id="RU364134"/>
    </source>
</evidence>
<dbReference type="EMBL" id="JH725163">
    <property type="protein sequence ID" value="EJP65636.1"/>
    <property type="molecule type" value="Genomic_DNA"/>
</dbReference>
<evidence type="ECO:0000256" key="10">
    <source>
        <dbReference type="ARBA" id="ARBA00032008"/>
    </source>
</evidence>
<feature type="compositionally biased region" description="Polar residues" evidence="12">
    <location>
        <begin position="116"/>
        <end position="140"/>
    </location>
</feature>
<comment type="subunit">
    <text evidence="11">Component of the SRB8-11 complex, which itself associates with the Mediator complex.</text>
</comment>
<feature type="domain" description="Mediator complex subunit Med13 C-terminal" evidence="13">
    <location>
        <begin position="1171"/>
        <end position="1467"/>
    </location>
</feature>
<feature type="region of interest" description="Disordered" evidence="12">
    <location>
        <begin position="694"/>
        <end position="736"/>
    </location>
</feature>
<keyword evidence="5 11" id="KW-0805">Transcription regulation</keyword>
<evidence type="ECO:0000256" key="12">
    <source>
        <dbReference type="SAM" id="MobiDB-lite"/>
    </source>
</evidence>
<dbReference type="InterPro" id="IPR051139">
    <property type="entry name" value="Mediator_complx_sub13"/>
</dbReference>
<dbReference type="InterPro" id="IPR021643">
    <property type="entry name" value="Mediator_Med13_N"/>
</dbReference>
<comment type="similarity">
    <text evidence="2 11">Belongs to the Mediator complex subunit 13 family.</text>
</comment>
<evidence type="ECO:0000256" key="9">
    <source>
        <dbReference type="ARBA" id="ARBA00025661"/>
    </source>
</evidence>
<feature type="region of interest" description="Disordered" evidence="12">
    <location>
        <begin position="600"/>
        <end position="635"/>
    </location>
</feature>
<feature type="region of interest" description="Disordered" evidence="12">
    <location>
        <begin position="96"/>
        <end position="147"/>
    </location>
</feature>
<feature type="region of interest" description="Disordered" evidence="12">
    <location>
        <begin position="490"/>
        <end position="514"/>
    </location>
</feature>
<name>J5JSI4_BEAB2</name>
<dbReference type="Pfam" id="PF06333">
    <property type="entry name" value="Med13_C"/>
    <property type="match status" value="1"/>
</dbReference>
<evidence type="ECO:0000256" key="3">
    <source>
        <dbReference type="ARBA" id="ARBA00019618"/>
    </source>
</evidence>
<dbReference type="PANTHER" id="PTHR48249:SF3">
    <property type="entry name" value="MEDIATOR OF RNA POLYMERASE II TRANSCRIPTION SUBUNIT 13"/>
    <property type="match status" value="1"/>
</dbReference>
<keyword evidence="17" id="KW-1185">Reference proteome</keyword>
<dbReference type="InterPro" id="IPR041285">
    <property type="entry name" value="MID_MedPIWI"/>
</dbReference>
<keyword evidence="4 11" id="KW-0678">Repressor</keyword>
<protein>
    <recommendedName>
        <fullName evidence="3 11">Mediator of RNA polymerase II transcription subunit 13</fullName>
    </recommendedName>
    <alternativeName>
        <fullName evidence="10 11">Mediator complex subunit 13</fullName>
    </alternativeName>
</protein>
<gene>
    <name evidence="16" type="ORF">BBA_05505</name>
</gene>
<feature type="compositionally biased region" description="Acidic residues" evidence="12">
    <location>
        <begin position="750"/>
        <end position="759"/>
    </location>
</feature>
<feature type="region of interest" description="Disordered" evidence="12">
    <location>
        <begin position="925"/>
        <end position="950"/>
    </location>
</feature>
<keyword evidence="8 11" id="KW-0539">Nucleus</keyword>
<dbReference type="InParanoid" id="J5JSI4"/>
<reference evidence="16 17" key="1">
    <citation type="journal article" date="2012" name="Sci. Rep.">
        <title>Genomic perspectives on the evolution of fungal entomopathogenicity in Beauveria bassiana.</title>
        <authorList>
            <person name="Xiao G."/>
            <person name="Ying S.H."/>
            <person name="Zheng P."/>
            <person name="Wang Z.L."/>
            <person name="Zhang S."/>
            <person name="Xie X.Q."/>
            <person name="Shang Y."/>
            <person name="St Leger R.J."/>
            <person name="Zhao G.P."/>
            <person name="Wang C."/>
            <person name="Feng M.G."/>
        </authorList>
    </citation>
    <scope>NUCLEOTIDE SEQUENCE [LARGE SCALE GENOMIC DNA]</scope>
    <source>
        <strain evidence="16 17">ARSEF 2860</strain>
    </source>
</reference>
<feature type="region of interest" description="Disordered" evidence="12">
    <location>
        <begin position="1507"/>
        <end position="1529"/>
    </location>
</feature>
<dbReference type="RefSeq" id="XP_008598824.1">
    <property type="nucleotide sequence ID" value="XM_008600602.1"/>
</dbReference>
<sequence>MDTVDSETNVLLVSNIASVAYRFYEPSADSKQTFFSNALGIETSLREQGRIVSFDATRRGLWYFHIRRSVGAESQGPAELGATAVVNDHLLMSTKHGSMEPSQWHKSLAPEPPTHRPNQTSSGHAAQLQLTGSQQDQEATAITEETELRQSNGFTPRVLYESFIGALLLTICSSFCSKSDAVPLNFRTVLLPALKASESATDRWIGEQAQVLGTLKCYMISTGSLILSFSVTVCPWLASLEDILSSNSNPIGNNILAAPFGVMTNEEQSPSSHSTGAPLAHTPTIQTLAQRSPSNANSSLWKQACLAIFQLRGVPGAALRECSWVNLLVSKPKLQDTKPENGRAAHSTISIPWPGSLCFRKKAVELSATNRISDTIVVGHDETHDPLGDARGWLSSANEREERISKRHAERSAAGAKENPAVDTRLGKINAPSPVTMRRPSTTGGNAVYPTPPDAIQNLNGVTPSMDGNLSSPGHPLSVVADVDIDCEPPGEENSVHQNDDEMTEAADGKPLRSDNNLLSEAENMFEDMGGDMFGDNDITEADFSFFDEQPDEMGMDMSFDSIKGSRVPSALPINAEEPVASASINAPPSAESAVFAKPELKHARSSQPEDAPQRGRDHPAKSAKRGSSPFDPDSVFKRLRAAASQRTPRGAYGVGLNRGIKVFEKVDFDSKMPMLNKKYEHGGLFDFVPNATDTDKLEPGTLPKTDYLRRHGKTRAKQQADSRRPSIVKSTTDPDTQLLDHRLLNLDGDISDGDDSSSDSDVASNLSVKEPVSPVKSTVKQSILGDDDAASYVTTGRDQDLAEEPDEQLALELPRLSLLDGPDTPLFRYFTDPEPLSLDISLSDEDMIQVAQLVAEQAAAGSLSIFSGHSDNALSTATEEDARIEQLTSTRCALQALRDAASSFLGTISPVGLKTLLEVQDGSLTGQGNRVQPRQVPSKDPNSEPIKPSNLYQIPCPHLEVRRADVRMSLLPTAVTFWENLGLAPSSGSKDIRAVCVCPKWTGMIDNAQVLLGRLKSTYETLKLGTFENMPLSAGLEDGVLLYGVDRISTAPDATMMGHGSALLESMETLSGAMSDLEVVDTNVVVYFMYSTSNPGTIVEACMAFQRFFESYRRTLVAKRESVKNEIVLQLVSADAISSSTSMVITPSSDLVKLCMETYDRCTLFGGNMPAPAIRLEQPLPRIIDFKLSPAPSSSLARENSCIHIAYARSIDGRWVTAAWTDDRGNEQATAAYCLGHKGEPETRTMNDVAHEIWQTTVELISTWKVHYRIIMTKCGPADEGEIDFWVDLARTEMHASVTMIVMTVETNPSLQLVPAPIKMSLQPLSIYTTPVSTPQANIVSPEASAAPATPARDTTGAVATPGGESNGDADVDSVLADVMDQTWGAIVNHRLNNSVGTTSIQPALISGYLIKRTGPKAEDVPSIMEVNLVYTEASARTYEPLLREMLSYFRGLGTLARARGVVDRVTDDTWLLTGYPRSEAPNPYTPKAITAHLQRMAKSDKANFAQRGPAPQEMPAEAIPASDSREPHAGVGMPTVDDPFNFPTDEALPAYSAHPTDAAVPPVFADGAGPSSATAAALPPPPPGTSQVRPSLKPIAIPQVVPDASSPFVAAYPPCLLARGITEQSWISFLHTVSAFLTAKVGDRAVSHAGDMAKHFAQDSTNFGKSIASHSKTLGKDIAKHAKRGNIFGLAATLIHGAVSLPVMTALGAVDTATRLPGAAVGAITKKPKTPAERVNAYNVVANKKWLHQRGLHIQLVDTPGLAHVLQLPTAQLLAVARSGKEGSASGMLQALDLHIERLKVPAETSLGLSDKSLWLVLVEFDPEELQEPEDQSDGKVTGKK</sequence>
<evidence type="ECO:0000256" key="6">
    <source>
        <dbReference type="ARBA" id="ARBA00023159"/>
    </source>
</evidence>
<feature type="compositionally biased region" description="Basic and acidic residues" evidence="12">
    <location>
        <begin position="612"/>
        <end position="621"/>
    </location>
</feature>
<feature type="region of interest" description="Disordered" evidence="12">
    <location>
        <begin position="1343"/>
        <end position="1369"/>
    </location>
</feature>
<dbReference type="HOGENOM" id="CLU_002210_0_0_1"/>
<accession>J5JSI4</accession>
<keyword evidence="7 11" id="KW-0804">Transcription</keyword>
<evidence type="ECO:0000256" key="2">
    <source>
        <dbReference type="ARBA" id="ARBA00009354"/>
    </source>
</evidence>
<feature type="region of interest" description="Disordered" evidence="12">
    <location>
        <begin position="398"/>
        <end position="449"/>
    </location>
</feature>
<dbReference type="PANTHER" id="PTHR48249">
    <property type="entry name" value="MEDIATOR OF RNA POLYMERASE II TRANSCRIPTION SUBUNIT 13"/>
    <property type="match status" value="1"/>
</dbReference>
<dbReference type="Pfam" id="PF11597">
    <property type="entry name" value="Med13_N"/>
    <property type="match status" value="1"/>
</dbReference>
<dbReference type="Proteomes" id="UP000002762">
    <property type="component" value="Unassembled WGS sequence"/>
</dbReference>
<evidence type="ECO:0000256" key="1">
    <source>
        <dbReference type="ARBA" id="ARBA00004123"/>
    </source>
</evidence>
<evidence type="ECO:0000256" key="8">
    <source>
        <dbReference type="ARBA" id="ARBA00023242"/>
    </source>
</evidence>
<dbReference type="InterPro" id="IPR009401">
    <property type="entry name" value="Med13_C"/>
</dbReference>
<evidence type="ECO:0000313" key="16">
    <source>
        <dbReference type="EMBL" id="EJP65636.1"/>
    </source>
</evidence>
<evidence type="ECO:0000256" key="7">
    <source>
        <dbReference type="ARBA" id="ARBA00023163"/>
    </source>
</evidence>
<comment type="subcellular location">
    <subcellularLocation>
        <location evidence="1 11">Nucleus</location>
    </subcellularLocation>
</comment>
<feature type="region of interest" description="Disordered" evidence="12">
    <location>
        <begin position="748"/>
        <end position="784"/>
    </location>
</feature>
<proteinExistence type="inferred from homology"/>
<dbReference type="GO" id="GO:0003713">
    <property type="term" value="F:transcription coactivator activity"/>
    <property type="evidence" value="ECO:0007669"/>
    <property type="project" value="TreeGrafter"/>
</dbReference>
<dbReference type="GO" id="GO:0045944">
    <property type="term" value="P:positive regulation of transcription by RNA polymerase II"/>
    <property type="evidence" value="ECO:0007669"/>
    <property type="project" value="TreeGrafter"/>
</dbReference>
<evidence type="ECO:0000256" key="5">
    <source>
        <dbReference type="ARBA" id="ARBA00023015"/>
    </source>
</evidence>
<feature type="compositionally biased region" description="Low complexity" evidence="12">
    <location>
        <begin position="760"/>
        <end position="769"/>
    </location>
</feature>
<evidence type="ECO:0000256" key="4">
    <source>
        <dbReference type="ARBA" id="ARBA00022491"/>
    </source>
</evidence>
<dbReference type="OrthoDB" id="103819at2759"/>
<feature type="compositionally biased region" description="Low complexity" evidence="12">
    <location>
        <begin position="1343"/>
        <end position="1359"/>
    </location>
</feature>
<evidence type="ECO:0000259" key="14">
    <source>
        <dbReference type="Pfam" id="PF11597"/>
    </source>
</evidence>
<dbReference type="GeneID" id="19888517"/>
<comment type="function">
    <text evidence="9 11">Component of the SRB8-11 complex. The SRB8-11 complex is a regulatory module of the Mediator complex which is itself involved in regulation of basal and activated RNA polymerase II-dependent transcription. The SRB8-11 complex may be involved in the transcriptional repression of a subset of genes regulated by Mediator. It may inhibit the association of the Mediator complex with RNA polymerase II to form the holoenzyme complex.</text>
</comment>
<feature type="region of interest" description="Disordered" evidence="12">
    <location>
        <begin position="1572"/>
        <end position="1591"/>
    </location>
</feature>
<dbReference type="GO" id="GO:0016592">
    <property type="term" value="C:mediator complex"/>
    <property type="evidence" value="ECO:0007669"/>
    <property type="project" value="InterPro"/>
</dbReference>
<feature type="domain" description="Mediator complex subunit Med13 N-terminal" evidence="14">
    <location>
        <begin position="6"/>
        <end position="361"/>
    </location>
</feature>
<organism evidence="16 17">
    <name type="scientific">Beauveria bassiana (strain ARSEF 2860)</name>
    <name type="common">White muscardine disease fungus</name>
    <name type="synonym">Tritirachium shiotae</name>
    <dbReference type="NCBI Taxonomy" id="655819"/>
    <lineage>
        <taxon>Eukaryota</taxon>
        <taxon>Fungi</taxon>
        <taxon>Dikarya</taxon>
        <taxon>Ascomycota</taxon>
        <taxon>Pezizomycotina</taxon>
        <taxon>Sordariomycetes</taxon>
        <taxon>Hypocreomycetidae</taxon>
        <taxon>Hypocreales</taxon>
        <taxon>Cordycipitaceae</taxon>
        <taxon>Beauveria</taxon>
    </lineage>
</organism>
<keyword evidence="6 11" id="KW-0010">Activator</keyword>
<feature type="domain" description="MID" evidence="15">
    <location>
        <begin position="991"/>
        <end position="1163"/>
    </location>
</feature>
<evidence type="ECO:0000259" key="13">
    <source>
        <dbReference type="Pfam" id="PF06333"/>
    </source>
</evidence>
<evidence type="ECO:0000313" key="17">
    <source>
        <dbReference type="Proteomes" id="UP000002762"/>
    </source>
</evidence>
<evidence type="ECO:0000259" key="15">
    <source>
        <dbReference type="Pfam" id="PF18296"/>
    </source>
</evidence>